<evidence type="ECO:0000259" key="1">
    <source>
        <dbReference type="Pfam" id="PF14905"/>
    </source>
</evidence>
<dbReference type="OrthoDB" id="905812at2"/>
<dbReference type="InterPro" id="IPR041700">
    <property type="entry name" value="OMP_b-brl_3"/>
</dbReference>
<keyword evidence="3" id="KW-1185">Reference proteome</keyword>
<dbReference type="RefSeq" id="WP_104715628.1">
    <property type="nucleotide sequence ID" value="NZ_PTRA01000006.1"/>
</dbReference>
<organism evidence="2 3">
    <name type="scientific">Siphonobacter curvatus</name>
    <dbReference type="NCBI Taxonomy" id="2094562"/>
    <lineage>
        <taxon>Bacteria</taxon>
        <taxon>Pseudomonadati</taxon>
        <taxon>Bacteroidota</taxon>
        <taxon>Cytophagia</taxon>
        <taxon>Cytophagales</taxon>
        <taxon>Cytophagaceae</taxon>
        <taxon>Siphonobacter</taxon>
    </lineage>
</organism>
<proteinExistence type="predicted"/>
<gene>
    <name evidence="2" type="ORF">C5O19_22410</name>
</gene>
<evidence type="ECO:0000313" key="2">
    <source>
        <dbReference type="EMBL" id="PQA54504.1"/>
    </source>
</evidence>
<dbReference type="Proteomes" id="UP000239590">
    <property type="component" value="Unassembled WGS sequence"/>
</dbReference>
<reference evidence="3" key="1">
    <citation type="submission" date="2018-02" db="EMBL/GenBank/DDBJ databases">
        <title>Genome sequencing of Solimonas sp. HR-BB.</title>
        <authorList>
            <person name="Lee Y."/>
            <person name="Jeon C.O."/>
        </authorList>
    </citation>
    <scope>NUCLEOTIDE SEQUENCE [LARGE SCALE GENOMIC DNA]</scope>
    <source>
        <strain evidence="3">HR-U</strain>
    </source>
</reference>
<feature type="domain" description="Outer membrane protein beta-barrel" evidence="1">
    <location>
        <begin position="118"/>
        <end position="509"/>
    </location>
</feature>
<evidence type="ECO:0000313" key="3">
    <source>
        <dbReference type="Proteomes" id="UP000239590"/>
    </source>
</evidence>
<dbReference type="AlphaFoldDB" id="A0A2S7IG79"/>
<name>A0A2S7IG79_9BACT</name>
<dbReference type="SUPFAM" id="SSF56935">
    <property type="entry name" value="Porins"/>
    <property type="match status" value="1"/>
</dbReference>
<comment type="caution">
    <text evidence="2">The sequence shown here is derived from an EMBL/GenBank/DDBJ whole genome shotgun (WGS) entry which is preliminary data.</text>
</comment>
<dbReference type="EMBL" id="PTRA01000006">
    <property type="protein sequence ID" value="PQA54504.1"/>
    <property type="molecule type" value="Genomic_DNA"/>
</dbReference>
<sequence>MMATMRQGKWQGYGQFSLDHSPTYEIETNNRQVAGDRFHQVNRQNTQPRDFSGMLGISYQLSSHQVIGIDGKGMLRWTTERTQGQLYQMGSGIPLQVYLQRTNHAQAQSEALHAYYVWTLDTLGSSLSLDGDYYRTGSHQEDQFSNLYKQNSVPDFQFDSQQDQSRTSAIYAFKVDWIKKMAFATLESGFKTSSVANRSTVNQDSLLGADQQSTPGYANAFTYRERIQAIYLSIHKPFRHLNFKTGLRYEYTLGFDYTRQLVHRHYQYLFPSASLTAQCRVHQLTFSYRKSIMRPLYTNLNPFAYYLDSYNVVAGNPALNPALAQIGEFNYVFKNTRLLTVNYIYLKDATLDVLTYDPHQQVNQSRPQSVGQLQTWYIATGQALELAKGWSLSTDLAVLYNRVDQPTHLGQWSWTALLNSDWQFKKGWSAWLLAKYASPSLYELSRIFSVSTVSMGLKKGIAKGKGFVAVEGNDLFYSDRSKTIYHYEDIRQKTVRKWQSRTVRISLNYTFGRSKVVLTNQRNSNPEEIDRLKH</sequence>
<accession>A0A2S7IG79</accession>
<dbReference type="Pfam" id="PF14905">
    <property type="entry name" value="OMP_b-brl_3"/>
    <property type="match status" value="1"/>
</dbReference>
<protein>
    <recommendedName>
        <fullName evidence="1">Outer membrane protein beta-barrel domain-containing protein</fullName>
    </recommendedName>
</protein>